<reference evidence="3" key="2">
    <citation type="submission" date="2025-09" db="UniProtKB">
        <authorList>
            <consortium name="Ensembl"/>
        </authorList>
    </citation>
    <scope>IDENTIFICATION</scope>
</reference>
<dbReference type="AlphaFoldDB" id="A0A3Q3K7I5"/>
<evidence type="ECO:0000256" key="2">
    <source>
        <dbReference type="SAM" id="Coils"/>
    </source>
</evidence>
<dbReference type="GO" id="GO:0005737">
    <property type="term" value="C:cytoplasm"/>
    <property type="evidence" value="ECO:0007669"/>
    <property type="project" value="UniProtKB-ARBA"/>
</dbReference>
<dbReference type="InterPro" id="IPR052845">
    <property type="entry name" value="Axonemal_dynein_LC_domain"/>
</dbReference>
<organism evidence="3 4">
    <name type="scientific">Monopterus albus</name>
    <name type="common">Swamp eel</name>
    <dbReference type="NCBI Taxonomy" id="43700"/>
    <lineage>
        <taxon>Eukaryota</taxon>
        <taxon>Metazoa</taxon>
        <taxon>Chordata</taxon>
        <taxon>Craniata</taxon>
        <taxon>Vertebrata</taxon>
        <taxon>Euteleostomi</taxon>
        <taxon>Actinopterygii</taxon>
        <taxon>Neopterygii</taxon>
        <taxon>Teleostei</taxon>
        <taxon>Neoteleostei</taxon>
        <taxon>Acanthomorphata</taxon>
        <taxon>Anabantaria</taxon>
        <taxon>Synbranchiformes</taxon>
        <taxon>Synbranchidae</taxon>
        <taxon>Monopterus</taxon>
    </lineage>
</organism>
<dbReference type="PANTHER" id="PTHR23052:SF1">
    <property type="entry name" value="AXONEMAL DYNEIN LIGHT CHAIN DOMAIN-CONTAINING PROTEIN 1"/>
    <property type="match status" value="1"/>
</dbReference>
<evidence type="ECO:0000256" key="1">
    <source>
        <dbReference type="ARBA" id="ARBA00023054"/>
    </source>
</evidence>
<reference evidence="3" key="1">
    <citation type="submission" date="2025-08" db="UniProtKB">
        <authorList>
            <consortium name="Ensembl"/>
        </authorList>
    </citation>
    <scope>IDENTIFICATION</scope>
</reference>
<protein>
    <submittedName>
        <fullName evidence="3">Uncharacterized protein</fullName>
    </submittedName>
</protein>
<dbReference type="PANTHER" id="PTHR23052">
    <property type="entry name" value="AXONEMAL DYNEIN LIGHT CHAIN DOMAIN-CONTAINING PROTEIN 1"/>
    <property type="match status" value="1"/>
</dbReference>
<keyword evidence="1 2" id="KW-0175">Coiled coil</keyword>
<sequence length="332" mass="37769">MLFFSVTELNIQAPVENRKTQPPPVNNQIIPDELLVSLTSTVCNRSTVGHTAHQRRPDAVWHHPLGRKKYKYFLEQPTSLTGAGRSAKPTVYIQQCIVATMKFIQTFTPSGRLEVVQLMRMMDDMLEKAGVDQQSEELTELSQLVHVEQNIYNIVFHEVIRQVSVGCAERGQLLAKLRLRYQSLLDRIPRHLKALHTEAVAQRALDRRLTEEICLIKTSIQQLSMYVGQGQAAGAKEPNVTKCSLSSGVCAHLSVVQGYHELYELQRARLEAQLVQMTEERDCWKQLTFCVAFKLSAFMSQLKETENAQYEQTSAIQQGIAEWLTFCITHNK</sequence>
<keyword evidence="4" id="KW-1185">Reference proteome</keyword>
<dbReference type="InterPro" id="IPR019347">
    <property type="entry name" value="Axonemal_dynein_light_chain"/>
</dbReference>
<evidence type="ECO:0000313" key="4">
    <source>
        <dbReference type="Proteomes" id="UP000261600"/>
    </source>
</evidence>
<accession>A0A3Q3K7I5</accession>
<proteinExistence type="predicted"/>
<dbReference type="Ensembl" id="ENSMALT00000025712.1">
    <property type="protein sequence ID" value="ENSMALP00000025240.1"/>
    <property type="gene ID" value="ENSMALG00000017490.1"/>
</dbReference>
<evidence type="ECO:0000313" key="3">
    <source>
        <dbReference type="Ensembl" id="ENSMALP00000025240.1"/>
    </source>
</evidence>
<feature type="coiled-coil region" evidence="2">
    <location>
        <begin position="260"/>
        <end position="287"/>
    </location>
</feature>
<dbReference type="Pfam" id="PF10211">
    <property type="entry name" value="Ax_dynein_light"/>
    <property type="match status" value="1"/>
</dbReference>
<dbReference type="Proteomes" id="UP000261600">
    <property type="component" value="Unplaced"/>
</dbReference>
<name>A0A3Q3K7I5_MONAL</name>